<evidence type="ECO:0000256" key="1">
    <source>
        <dbReference type="ARBA" id="ARBA00000500"/>
    </source>
</evidence>
<protein>
    <recommendedName>
        <fullName evidence="8">Trehalose 6-phosphate phosphatase</fullName>
        <ecNumber evidence="8">3.1.3.12</ecNumber>
    </recommendedName>
</protein>
<name>A0ABD3LVW3_EUCGL</name>
<comment type="function">
    <text evidence="7">Removes the phosphate from trehalose 6-phosphate to produce free trehalose. Trehalose accumulation in plant may improve abiotic stress tolerance.</text>
</comment>
<dbReference type="SUPFAM" id="SSF56784">
    <property type="entry name" value="HAD-like"/>
    <property type="match status" value="1"/>
</dbReference>
<gene>
    <name evidence="9" type="ORF">ACJRO7_002878</name>
</gene>
<dbReference type="InterPro" id="IPR023214">
    <property type="entry name" value="HAD_sf"/>
</dbReference>
<comment type="pathway">
    <text evidence="3 8">Glycan biosynthesis; trehalose biosynthesis.</text>
</comment>
<organism evidence="9 10">
    <name type="scientific">Eucalyptus globulus</name>
    <name type="common">Tasmanian blue gum</name>
    <dbReference type="NCBI Taxonomy" id="34317"/>
    <lineage>
        <taxon>Eukaryota</taxon>
        <taxon>Viridiplantae</taxon>
        <taxon>Streptophyta</taxon>
        <taxon>Embryophyta</taxon>
        <taxon>Tracheophyta</taxon>
        <taxon>Spermatophyta</taxon>
        <taxon>Magnoliopsida</taxon>
        <taxon>eudicotyledons</taxon>
        <taxon>Gunneridae</taxon>
        <taxon>Pentapetalae</taxon>
        <taxon>rosids</taxon>
        <taxon>malvids</taxon>
        <taxon>Myrtales</taxon>
        <taxon>Myrtaceae</taxon>
        <taxon>Myrtoideae</taxon>
        <taxon>Eucalypteae</taxon>
        <taxon>Eucalyptus</taxon>
    </lineage>
</organism>
<dbReference type="Gene3D" id="3.30.70.1020">
    <property type="entry name" value="Trehalose-6-phosphate phosphatase related protein, domain 2"/>
    <property type="match status" value="1"/>
</dbReference>
<keyword evidence="5 8" id="KW-0378">Hydrolase</keyword>
<dbReference type="Proteomes" id="UP001634007">
    <property type="component" value="Unassembled WGS sequence"/>
</dbReference>
<dbReference type="InterPro" id="IPR003337">
    <property type="entry name" value="Trehalose_PPase"/>
</dbReference>
<dbReference type="GO" id="GO:0004805">
    <property type="term" value="F:trehalose-phosphatase activity"/>
    <property type="evidence" value="ECO:0007669"/>
    <property type="project" value="UniProtKB-EC"/>
</dbReference>
<dbReference type="CDD" id="cd01627">
    <property type="entry name" value="HAD_TPP"/>
    <property type="match status" value="1"/>
</dbReference>
<dbReference type="PANTHER" id="PTHR43768:SF27">
    <property type="entry name" value="TREHALOSE-PHOSPHATE PHOSPHATASE A"/>
    <property type="match status" value="1"/>
</dbReference>
<dbReference type="NCBIfam" id="TIGR00685">
    <property type="entry name" value="T6PP"/>
    <property type="match status" value="1"/>
</dbReference>
<evidence type="ECO:0000256" key="7">
    <source>
        <dbReference type="ARBA" id="ARBA00025274"/>
    </source>
</evidence>
<proteinExistence type="inferred from homology"/>
<evidence type="ECO:0000313" key="9">
    <source>
        <dbReference type="EMBL" id="KAL3755899.1"/>
    </source>
</evidence>
<dbReference type="FunFam" id="3.40.50.1000:FF:000073">
    <property type="entry name" value="Trehalose 6-phosphate phosphatase"/>
    <property type="match status" value="1"/>
</dbReference>
<dbReference type="NCBIfam" id="TIGR01484">
    <property type="entry name" value="HAD-SF-IIB"/>
    <property type="match status" value="1"/>
</dbReference>
<keyword evidence="10" id="KW-1185">Reference proteome</keyword>
<evidence type="ECO:0000256" key="3">
    <source>
        <dbReference type="ARBA" id="ARBA00005199"/>
    </source>
</evidence>
<comment type="caution">
    <text evidence="9">The sequence shown here is derived from an EMBL/GenBank/DDBJ whole genome shotgun (WGS) entry which is preliminary data.</text>
</comment>
<dbReference type="InterPro" id="IPR036412">
    <property type="entry name" value="HAD-like_sf"/>
</dbReference>
<sequence>MDLKSNHASPVLAETSPINKSRLGLRANSVPCSAPSAPFSSGLYLIAPRKKNGILEDVRSPAWLDAMKLSSPSAKLMANDIDNDVVASEADVAYQTWMLKYPSALLSFGQFANYAKGKRIVLFLDYDGTLSPIVEDPDHAFMSETMREAVKKAAECFPTAIISGRSRDKVFEFVGLPELYYAGSHGMDIMGPVKSSSNDHTNSIRSTDKQGKEVNLFQPASGFLTMIGKVFASLVEATKDIEGVMVENNKFCVSVHYRNVDEKNWKDVAACVSGILKEYPQLRLTHGRKVLEVRPVIDWDKGKAVMFLLESLGLSKCEDVLPIYIGDDRTDEDAFKVLREGNRGCGILVSSIPKESSAYYSLRDPSEALAMFFFPSTTIWCHRIEQGQILFLTSASVFNLWLTRYTRIRGVL</sequence>
<evidence type="ECO:0000256" key="2">
    <source>
        <dbReference type="ARBA" id="ARBA00001968"/>
    </source>
</evidence>
<comment type="catalytic activity">
    <reaction evidence="1 8">
        <text>alpha,alpha-trehalose 6-phosphate + H2O = alpha,alpha-trehalose + phosphate</text>
        <dbReference type="Rhea" id="RHEA:23420"/>
        <dbReference type="ChEBI" id="CHEBI:15377"/>
        <dbReference type="ChEBI" id="CHEBI:16551"/>
        <dbReference type="ChEBI" id="CHEBI:43474"/>
        <dbReference type="ChEBI" id="CHEBI:58429"/>
        <dbReference type="EC" id="3.1.3.12"/>
    </reaction>
</comment>
<evidence type="ECO:0000256" key="8">
    <source>
        <dbReference type="RuleBase" id="RU361117"/>
    </source>
</evidence>
<keyword evidence="6" id="KW-0346">Stress response</keyword>
<dbReference type="EMBL" id="JBJKBG010000001">
    <property type="protein sequence ID" value="KAL3755899.1"/>
    <property type="molecule type" value="Genomic_DNA"/>
</dbReference>
<dbReference type="AlphaFoldDB" id="A0ABD3LVW3"/>
<accession>A0ABD3LVW3</accession>
<dbReference type="InterPro" id="IPR006379">
    <property type="entry name" value="HAD-SF_hydro_IIB"/>
</dbReference>
<dbReference type="GO" id="GO:0005992">
    <property type="term" value="P:trehalose biosynthetic process"/>
    <property type="evidence" value="ECO:0007669"/>
    <property type="project" value="UniProtKB-ARBA"/>
</dbReference>
<comment type="similarity">
    <text evidence="4 8">Belongs to the trehalose phosphatase family.</text>
</comment>
<evidence type="ECO:0000256" key="4">
    <source>
        <dbReference type="ARBA" id="ARBA00008770"/>
    </source>
</evidence>
<evidence type="ECO:0000313" key="10">
    <source>
        <dbReference type="Proteomes" id="UP001634007"/>
    </source>
</evidence>
<dbReference type="EC" id="3.1.3.12" evidence="8"/>
<dbReference type="Gene3D" id="3.40.50.1000">
    <property type="entry name" value="HAD superfamily/HAD-like"/>
    <property type="match status" value="1"/>
</dbReference>
<reference evidence="9 10" key="1">
    <citation type="submission" date="2024-11" db="EMBL/GenBank/DDBJ databases">
        <title>Chromosome-level genome assembly of Eucalyptus globulus Labill. provides insights into its genome evolution.</title>
        <authorList>
            <person name="Li X."/>
        </authorList>
    </citation>
    <scope>NUCLEOTIDE SEQUENCE [LARGE SCALE GENOMIC DNA]</scope>
    <source>
        <strain evidence="9">CL2024</strain>
        <tissue evidence="9">Fresh tender leaves</tissue>
    </source>
</reference>
<dbReference type="FunFam" id="3.30.70.1020:FF:000004">
    <property type="entry name" value="Trehalose 6-phosphate phosphatase"/>
    <property type="match status" value="1"/>
</dbReference>
<dbReference type="PANTHER" id="PTHR43768">
    <property type="entry name" value="TREHALOSE 6-PHOSPHATE PHOSPHATASE"/>
    <property type="match status" value="1"/>
</dbReference>
<evidence type="ECO:0000256" key="5">
    <source>
        <dbReference type="ARBA" id="ARBA00022801"/>
    </source>
</evidence>
<evidence type="ECO:0000256" key="6">
    <source>
        <dbReference type="ARBA" id="ARBA00023016"/>
    </source>
</evidence>
<dbReference type="Pfam" id="PF02358">
    <property type="entry name" value="Trehalose_PPase"/>
    <property type="match status" value="1"/>
</dbReference>
<comment type="cofactor">
    <cofactor evidence="2 8">
        <name>a divalent metal cation</name>
        <dbReference type="ChEBI" id="CHEBI:60240"/>
    </cofactor>
</comment>
<dbReference type="InterPro" id="IPR044651">
    <property type="entry name" value="OTSB-like"/>
</dbReference>